<dbReference type="GeneID" id="28717400"/>
<evidence type="ECO:0000313" key="1">
    <source>
        <dbReference type="Araport" id="AT1G65349"/>
    </source>
</evidence>
<proteinExistence type="predicted"/>
<evidence type="ECO:0000313" key="2">
    <source>
        <dbReference type="EMBL" id="ANM58785.1"/>
    </source>
</evidence>
<dbReference type="AlphaFoldDB" id="A0A1P8AQ86"/>
<dbReference type="Araport" id="AT1G65349"/>
<organism evidence="2 3">
    <name type="scientific">Arabidopsis thaliana</name>
    <name type="common">Mouse-ear cress</name>
    <dbReference type="NCBI Taxonomy" id="3702"/>
    <lineage>
        <taxon>Eukaryota</taxon>
        <taxon>Viridiplantae</taxon>
        <taxon>Streptophyta</taxon>
        <taxon>Embryophyta</taxon>
        <taxon>Tracheophyta</taxon>
        <taxon>Spermatophyta</taxon>
        <taxon>Magnoliopsida</taxon>
        <taxon>eudicotyledons</taxon>
        <taxon>Gunneridae</taxon>
        <taxon>Pentapetalae</taxon>
        <taxon>rosids</taxon>
        <taxon>malvids</taxon>
        <taxon>Brassicales</taxon>
        <taxon>Brassicaceae</taxon>
        <taxon>Camelineae</taxon>
        <taxon>Arabidopsis</taxon>
    </lineage>
</organism>
<dbReference type="Proteomes" id="UP000006548">
    <property type="component" value="Chromosome 1"/>
</dbReference>
<evidence type="ECO:0000313" key="3">
    <source>
        <dbReference type="Proteomes" id="UP000006548"/>
    </source>
</evidence>
<name>A0A1P8AQ86_ARATH</name>
<dbReference type="KEGG" id="ath:AT1G65349"/>
<reference evidence="2 3" key="1">
    <citation type="journal article" date="2000" name="Nature">
        <title>Sequence and analysis of chromosome 1 of the plant Arabidopsis thaliana.</title>
        <authorList>
            <person name="Theologis A."/>
            <person name="Ecker J.R."/>
            <person name="Palm C.J."/>
            <person name="Federspiel N.A."/>
            <person name="Kaul S."/>
            <person name="White O."/>
            <person name="Alonso J."/>
            <person name="Altafi H."/>
            <person name="Araujo R."/>
            <person name="Bowman C.L."/>
            <person name="Brooks S.Y."/>
            <person name="Buehler E."/>
            <person name="Chan A."/>
            <person name="Chao Q."/>
            <person name="Chen H."/>
            <person name="Cheuk R.F."/>
            <person name="Chin C.W."/>
            <person name="Chung M.K."/>
            <person name="Conn L."/>
            <person name="Conway A.B."/>
            <person name="Conway A.R."/>
            <person name="Creasy T.H."/>
            <person name="Dewar K."/>
            <person name="Dunn P."/>
            <person name="Etgu P."/>
            <person name="Feldblyum T.V."/>
            <person name="Feng J."/>
            <person name="Fong B."/>
            <person name="Fujii C.Y."/>
            <person name="Gill J.E."/>
            <person name="Goldsmith A.D."/>
            <person name="Haas B."/>
            <person name="Hansen N.F."/>
            <person name="Hughes B."/>
            <person name="Huizar L."/>
            <person name="Hunter J.L."/>
            <person name="Jenkins J."/>
            <person name="Johnson-Hopson C."/>
            <person name="Khan S."/>
            <person name="Khaykin E."/>
            <person name="Kim C.J."/>
            <person name="Koo H.L."/>
            <person name="Kremenetskaia I."/>
            <person name="Kurtz D.B."/>
            <person name="Kwan A."/>
            <person name="Lam B."/>
            <person name="Langin-Hooper S."/>
            <person name="Lee A."/>
            <person name="Lee J.M."/>
            <person name="Lenz C.A."/>
            <person name="Li J.H."/>
            <person name="Li Y."/>
            <person name="Lin X."/>
            <person name="Liu S.X."/>
            <person name="Liu Z.A."/>
            <person name="Luros J.S."/>
            <person name="Maiti R."/>
            <person name="Marziali A."/>
            <person name="Militscher J."/>
            <person name="Miranda M."/>
            <person name="Nguyen M."/>
            <person name="Nierman W.C."/>
            <person name="Osborne B.I."/>
            <person name="Pai G."/>
            <person name="Peterson J."/>
            <person name="Pham P.K."/>
            <person name="Rizzo M."/>
            <person name="Rooney T."/>
            <person name="Rowley D."/>
            <person name="Sakano H."/>
            <person name="Salzberg S.L."/>
            <person name="Schwartz J.R."/>
            <person name="Shinn P."/>
            <person name="Southwick A.M."/>
            <person name="Sun H."/>
            <person name="Tallon L.J."/>
            <person name="Tambunga G."/>
            <person name="Toriumi M.J."/>
            <person name="Town C.D."/>
            <person name="Utterback T."/>
            <person name="Van Aken S."/>
            <person name="Vaysberg M."/>
            <person name="Vysotskaia V.S."/>
            <person name="Walker M."/>
            <person name="Wu D."/>
            <person name="Yu G."/>
            <person name="Fraser C.M."/>
            <person name="Venter J.C."/>
            <person name="Davis R.W."/>
        </authorList>
    </citation>
    <scope>NUCLEOTIDE SEQUENCE [LARGE SCALE GENOMIC DNA]</scope>
    <source>
        <strain evidence="3">cv. Columbia</strain>
    </source>
</reference>
<reference evidence="3" key="2">
    <citation type="journal article" date="2017" name="Plant J.">
        <title>Araport11: a complete reannotation of the Arabidopsis thaliana reference genome.</title>
        <authorList>
            <person name="Cheng C.Y."/>
            <person name="Krishnakumar V."/>
            <person name="Chan A.P."/>
            <person name="Thibaud-Nissen F."/>
            <person name="Schobel S."/>
            <person name="Town C.D."/>
        </authorList>
    </citation>
    <scope>GENOME REANNOTATION</scope>
    <source>
        <strain evidence="3">cv. Columbia</strain>
    </source>
</reference>
<accession>A0A1P8AQ86</accession>
<dbReference type="STRING" id="3702.A0A1P8AQ86"/>
<protein>
    <submittedName>
        <fullName evidence="2">Uncharacterized protein</fullName>
    </submittedName>
</protein>
<sequence length="75" mass="8184">MEGGLLLDVVISECATVFKLLTGKDKPLLIRRDSFLILDLSLNIVNSIRTFNLQSDDDLTSCAVTKTLNVGLSKS</sequence>
<dbReference type="EMBL" id="CP002684">
    <property type="protein sequence ID" value="ANM58785.1"/>
    <property type="molecule type" value="Genomic_DNA"/>
</dbReference>
<gene>
    <name evidence="1 2" type="ordered locus">At1g65349</name>
</gene>
<dbReference type="RefSeq" id="NP_001321197.1">
    <property type="nucleotide sequence ID" value="NM_001334202.1"/>
</dbReference>
<dbReference type="TAIR" id="AT1G65349"/>
<dbReference type="InParanoid" id="A0A1P8AQ86"/>
<keyword evidence="3" id="KW-1185">Reference proteome</keyword>